<dbReference type="Proteomes" id="UP001623660">
    <property type="component" value="Unassembled WGS sequence"/>
</dbReference>
<dbReference type="RefSeq" id="WP_406792800.1">
    <property type="nucleotide sequence ID" value="NZ_JBJHZX010000020.1"/>
</dbReference>
<feature type="region of interest" description="Disordered" evidence="2">
    <location>
        <begin position="73"/>
        <end position="104"/>
    </location>
</feature>
<evidence type="ECO:0000313" key="4">
    <source>
        <dbReference type="Proteomes" id="UP001623660"/>
    </source>
</evidence>
<proteinExistence type="predicted"/>
<dbReference type="SUPFAM" id="SSF48452">
    <property type="entry name" value="TPR-like"/>
    <property type="match status" value="1"/>
</dbReference>
<accession>A0ABW8SPQ0</accession>
<keyword evidence="1" id="KW-0802">TPR repeat</keyword>
<name>A0ABW8SPQ0_9CLOT</name>
<protein>
    <recommendedName>
        <fullName evidence="5">Tetratricopeptide repeat protein</fullName>
    </recommendedName>
</protein>
<comment type="caution">
    <text evidence="3">The sequence shown here is derived from an EMBL/GenBank/DDBJ whole genome shotgun (WGS) entry which is preliminary data.</text>
</comment>
<evidence type="ECO:0008006" key="5">
    <source>
        <dbReference type="Google" id="ProtNLM"/>
    </source>
</evidence>
<dbReference type="Gene3D" id="1.25.40.10">
    <property type="entry name" value="Tetratricopeptide repeat domain"/>
    <property type="match status" value="1"/>
</dbReference>
<keyword evidence="4" id="KW-1185">Reference proteome</keyword>
<reference evidence="3 4" key="1">
    <citation type="submission" date="2024-11" db="EMBL/GenBank/DDBJ databases">
        <authorList>
            <person name="Heng Y.C."/>
            <person name="Lim A.C.H."/>
            <person name="Lee J.K.Y."/>
            <person name="Kittelmann S."/>
        </authorList>
    </citation>
    <scope>NUCLEOTIDE SEQUENCE [LARGE SCALE GENOMIC DNA]</scope>
    <source>
        <strain evidence="3 4">WILCCON 0269</strain>
    </source>
</reference>
<dbReference type="InterPro" id="IPR019734">
    <property type="entry name" value="TPR_rpt"/>
</dbReference>
<sequence>MNRKYIKICGIILFILLISVGYGGYKYYNSKSYNKLIHKADSYMKNGQYKEAVDAYKEALKYKNDYNAEKSMEKAAKKLNESSKSEGQEKNNIADEKDTVDEKDNVENKINNITKEQALQLTSKYYKDKNENTKFVFDHETVRDNEAYYVIQVFDNMEDHSATEGWYYVNEKNGKVYEWDLGGNKLVPVN</sequence>
<evidence type="ECO:0000313" key="3">
    <source>
        <dbReference type="EMBL" id="MFL0196695.1"/>
    </source>
</evidence>
<evidence type="ECO:0000256" key="1">
    <source>
        <dbReference type="PROSITE-ProRule" id="PRU00339"/>
    </source>
</evidence>
<dbReference type="InterPro" id="IPR011990">
    <property type="entry name" value="TPR-like_helical_dom_sf"/>
</dbReference>
<gene>
    <name evidence="3" type="ORF">ACJDU8_14180</name>
</gene>
<organism evidence="3 4">
    <name type="scientific">Candidatus Clostridium eludens</name>
    <dbReference type="NCBI Taxonomy" id="3381663"/>
    <lineage>
        <taxon>Bacteria</taxon>
        <taxon>Bacillati</taxon>
        <taxon>Bacillota</taxon>
        <taxon>Clostridia</taxon>
        <taxon>Eubacteriales</taxon>
        <taxon>Clostridiaceae</taxon>
        <taxon>Clostridium</taxon>
    </lineage>
</organism>
<evidence type="ECO:0000256" key="2">
    <source>
        <dbReference type="SAM" id="MobiDB-lite"/>
    </source>
</evidence>
<dbReference type="PROSITE" id="PS50005">
    <property type="entry name" value="TPR"/>
    <property type="match status" value="1"/>
</dbReference>
<dbReference type="EMBL" id="JBJHZX010000020">
    <property type="protein sequence ID" value="MFL0196695.1"/>
    <property type="molecule type" value="Genomic_DNA"/>
</dbReference>
<feature type="repeat" description="TPR" evidence="1">
    <location>
        <begin position="33"/>
        <end position="66"/>
    </location>
</feature>